<evidence type="ECO:0000313" key="8">
    <source>
        <dbReference type="Proteomes" id="UP000322084"/>
    </source>
</evidence>
<gene>
    <name evidence="5 6" type="primary">rlmH</name>
    <name evidence="6" type="ORF">JCM17844_11910</name>
    <name evidence="7" type="ORF">JCM17845_21660</name>
</gene>
<dbReference type="CDD" id="cd18081">
    <property type="entry name" value="RlmH-like"/>
    <property type="match status" value="1"/>
</dbReference>
<evidence type="ECO:0000313" key="6">
    <source>
        <dbReference type="EMBL" id="GEQ97554.1"/>
    </source>
</evidence>
<dbReference type="InterPro" id="IPR029028">
    <property type="entry name" value="Alpha/beta_knot_MTases"/>
</dbReference>
<proteinExistence type="inferred from homology"/>
<keyword evidence="5" id="KW-0698">rRNA processing</keyword>
<accession>A0A5A7MZW4</accession>
<dbReference type="EMBL" id="BKCL01000003">
    <property type="protein sequence ID" value="GEQ97554.1"/>
    <property type="molecule type" value="Genomic_DNA"/>
</dbReference>
<keyword evidence="5" id="KW-0963">Cytoplasm</keyword>
<evidence type="ECO:0000256" key="1">
    <source>
        <dbReference type="ARBA" id="ARBA00022603"/>
    </source>
</evidence>
<protein>
    <recommendedName>
        <fullName evidence="5">Ribosomal RNA large subunit methyltransferase H</fullName>
        <ecNumber evidence="5">2.1.1.177</ecNumber>
    </recommendedName>
    <alternativeName>
        <fullName evidence="5">23S rRNA (pseudouridine1915-N3)-methyltransferase</fullName>
    </alternativeName>
    <alternativeName>
        <fullName evidence="5">23S rRNA m3Psi1915 methyltransferase</fullName>
    </alternativeName>
    <alternativeName>
        <fullName evidence="5">rRNA (pseudouridine-N3-)-methyltransferase RlmH</fullName>
    </alternativeName>
</protein>
<dbReference type="PANTHER" id="PTHR33603:SF1">
    <property type="entry name" value="RIBOSOMAL RNA LARGE SUBUNIT METHYLTRANSFERASE H"/>
    <property type="match status" value="1"/>
</dbReference>
<sequence>MDVSIVAVGKAGRRPEAALAQGYLDRLSFPARIIEVEERRPLSGEERKKREGEKVLAALPANAFVIVLDEHGKQPTSMALSQKLQDWFGFGRPLAFVIGGADGHGAAVLARADATLSLSNLTWPHMLVRVMLAEQIYRAMSIFVGHPYHRE</sequence>
<feature type="binding site" evidence="5">
    <location>
        <position position="68"/>
    </location>
    <ligand>
        <name>S-adenosyl-L-methionine</name>
        <dbReference type="ChEBI" id="CHEBI:59789"/>
    </ligand>
</feature>
<comment type="caution">
    <text evidence="6">The sequence shown here is derived from an EMBL/GenBank/DDBJ whole genome shotgun (WGS) entry which is preliminary data.</text>
</comment>
<organism evidence="6 8">
    <name type="scientific">Iodidimonas gelatinilytica</name>
    <dbReference type="NCBI Taxonomy" id="1236966"/>
    <lineage>
        <taxon>Bacteria</taxon>
        <taxon>Pseudomonadati</taxon>
        <taxon>Pseudomonadota</taxon>
        <taxon>Alphaproteobacteria</taxon>
        <taxon>Iodidimonadales</taxon>
        <taxon>Iodidimonadaceae</taxon>
        <taxon>Iodidimonas</taxon>
    </lineage>
</organism>
<dbReference type="PANTHER" id="PTHR33603">
    <property type="entry name" value="METHYLTRANSFERASE"/>
    <property type="match status" value="1"/>
</dbReference>
<comment type="similarity">
    <text evidence="4 5">Belongs to the RNA methyltransferase RlmH family.</text>
</comment>
<keyword evidence="9" id="KW-1185">Reference proteome</keyword>
<evidence type="ECO:0000313" key="7">
    <source>
        <dbReference type="EMBL" id="GER01543.1"/>
    </source>
</evidence>
<keyword evidence="1 5" id="KW-0489">Methyltransferase</keyword>
<comment type="subunit">
    <text evidence="5">Homodimer.</text>
</comment>
<evidence type="ECO:0000313" key="9">
    <source>
        <dbReference type="Proteomes" id="UP000325187"/>
    </source>
</evidence>
<dbReference type="InterPro" id="IPR029026">
    <property type="entry name" value="tRNA_m1G_MTases_N"/>
</dbReference>
<dbReference type="RefSeq" id="WP_150000013.1">
    <property type="nucleotide sequence ID" value="NZ_BKCL01000003.1"/>
</dbReference>
<dbReference type="GO" id="GO:0005737">
    <property type="term" value="C:cytoplasm"/>
    <property type="evidence" value="ECO:0007669"/>
    <property type="project" value="UniProtKB-SubCell"/>
</dbReference>
<comment type="catalytic activity">
    <reaction evidence="5">
        <text>pseudouridine(1915) in 23S rRNA + S-adenosyl-L-methionine = N(3)-methylpseudouridine(1915) in 23S rRNA + S-adenosyl-L-homocysteine + H(+)</text>
        <dbReference type="Rhea" id="RHEA:42752"/>
        <dbReference type="Rhea" id="RHEA-COMP:10221"/>
        <dbReference type="Rhea" id="RHEA-COMP:10222"/>
        <dbReference type="ChEBI" id="CHEBI:15378"/>
        <dbReference type="ChEBI" id="CHEBI:57856"/>
        <dbReference type="ChEBI" id="CHEBI:59789"/>
        <dbReference type="ChEBI" id="CHEBI:65314"/>
        <dbReference type="ChEBI" id="CHEBI:74486"/>
        <dbReference type="EC" id="2.1.1.177"/>
    </reaction>
</comment>
<comment type="function">
    <text evidence="5">Specifically methylates the pseudouridine at position 1915 (m3Psi1915) in 23S rRNA.</text>
</comment>
<keyword evidence="2 5" id="KW-0808">Transferase</keyword>
<dbReference type="InterPro" id="IPR003742">
    <property type="entry name" value="RlmH-like"/>
</dbReference>
<dbReference type="EC" id="2.1.1.177" evidence="5"/>
<dbReference type="Proteomes" id="UP000322084">
    <property type="component" value="Unassembled WGS sequence"/>
</dbReference>
<keyword evidence="3 5" id="KW-0949">S-adenosyl-L-methionine</keyword>
<dbReference type="EMBL" id="BKCM01000011">
    <property type="protein sequence ID" value="GER01543.1"/>
    <property type="molecule type" value="Genomic_DNA"/>
</dbReference>
<evidence type="ECO:0000256" key="5">
    <source>
        <dbReference type="HAMAP-Rule" id="MF_00658"/>
    </source>
</evidence>
<evidence type="ECO:0000256" key="4">
    <source>
        <dbReference type="ARBA" id="ARBA00038303"/>
    </source>
</evidence>
<dbReference type="NCBIfam" id="NF000986">
    <property type="entry name" value="PRK00103.1-4"/>
    <property type="match status" value="1"/>
</dbReference>
<reference evidence="8 9" key="1">
    <citation type="submission" date="2019-09" db="EMBL/GenBank/DDBJ databases">
        <title>NBRP : Genome information of microbial organism related human and environment.</title>
        <authorList>
            <person name="Hattori M."/>
            <person name="Oshima K."/>
            <person name="Inaba H."/>
            <person name="Suda W."/>
            <person name="Sakamoto M."/>
            <person name="Iino T."/>
            <person name="Kitahara M."/>
            <person name="Oshida Y."/>
            <person name="Iida T."/>
            <person name="Kudo T."/>
            <person name="Itoh T."/>
            <person name="Ohkuma M."/>
        </authorList>
    </citation>
    <scope>NUCLEOTIDE SEQUENCE [LARGE SCALE GENOMIC DNA]</scope>
    <source>
        <strain evidence="6 8">Hi-2</strain>
        <strain evidence="7 9">Mie-1</strain>
    </source>
</reference>
<dbReference type="Gene3D" id="3.40.1280.10">
    <property type="match status" value="1"/>
</dbReference>
<name>A0A5A7MPE3_9PROT</name>
<comment type="subcellular location">
    <subcellularLocation>
        <location evidence="5">Cytoplasm</location>
    </subcellularLocation>
</comment>
<dbReference type="SUPFAM" id="SSF75217">
    <property type="entry name" value="alpha/beta knot"/>
    <property type="match status" value="1"/>
</dbReference>
<feature type="binding site" evidence="5">
    <location>
        <begin position="118"/>
        <end position="123"/>
    </location>
    <ligand>
        <name>S-adenosyl-L-methionine</name>
        <dbReference type="ChEBI" id="CHEBI:59789"/>
    </ligand>
</feature>
<feature type="binding site" evidence="5">
    <location>
        <position position="99"/>
    </location>
    <ligand>
        <name>S-adenosyl-L-methionine</name>
        <dbReference type="ChEBI" id="CHEBI:59789"/>
    </ligand>
</feature>
<dbReference type="Pfam" id="PF02590">
    <property type="entry name" value="SPOUT_MTase"/>
    <property type="match status" value="1"/>
</dbReference>
<dbReference type="PIRSF" id="PIRSF004505">
    <property type="entry name" value="MT_bac"/>
    <property type="match status" value="1"/>
</dbReference>
<dbReference type="Proteomes" id="UP000325187">
    <property type="component" value="Unassembled WGS sequence"/>
</dbReference>
<accession>A0A5A7MPE3</accession>
<evidence type="ECO:0000256" key="3">
    <source>
        <dbReference type="ARBA" id="ARBA00022691"/>
    </source>
</evidence>
<evidence type="ECO:0000256" key="2">
    <source>
        <dbReference type="ARBA" id="ARBA00022679"/>
    </source>
</evidence>
<dbReference type="AlphaFoldDB" id="A0A5A7MPE3"/>
<dbReference type="HAMAP" id="MF_00658">
    <property type="entry name" value="23SrRNA_methyltr_H"/>
    <property type="match status" value="1"/>
</dbReference>
<dbReference type="GO" id="GO:0070038">
    <property type="term" value="F:rRNA (pseudouridine-N3-)-methyltransferase activity"/>
    <property type="evidence" value="ECO:0007669"/>
    <property type="project" value="UniProtKB-UniRule"/>
</dbReference>